<proteinExistence type="predicted"/>
<comment type="caution">
    <text evidence="9">The sequence shown here is derived from an EMBL/GenBank/DDBJ whole genome shotgun (WGS) entry which is preliminary data.</text>
</comment>
<feature type="active site" description="Proton acceptor" evidence="7">
    <location>
        <position position="109"/>
    </location>
</feature>
<evidence type="ECO:0000256" key="5">
    <source>
        <dbReference type="ARBA" id="ARBA00032523"/>
    </source>
</evidence>
<reference evidence="9 10" key="1">
    <citation type="submission" date="2019-02" db="EMBL/GenBank/DDBJ databases">
        <title>Deep-cultivation of Planctomycetes and their phenomic and genomic characterization uncovers novel biology.</title>
        <authorList>
            <person name="Wiegand S."/>
            <person name="Jogler M."/>
            <person name="Boedeker C."/>
            <person name="Pinto D."/>
            <person name="Vollmers J."/>
            <person name="Rivas-Marin E."/>
            <person name="Kohn T."/>
            <person name="Peeters S.H."/>
            <person name="Heuer A."/>
            <person name="Rast P."/>
            <person name="Oberbeckmann S."/>
            <person name="Bunk B."/>
            <person name="Jeske O."/>
            <person name="Meyerdierks A."/>
            <person name="Storesund J.E."/>
            <person name="Kallscheuer N."/>
            <person name="Luecker S."/>
            <person name="Lage O.M."/>
            <person name="Pohl T."/>
            <person name="Merkel B.J."/>
            <person name="Hornburger P."/>
            <person name="Mueller R.-W."/>
            <person name="Bruemmer F."/>
            <person name="Labrenz M."/>
            <person name="Spormann A.M."/>
            <person name="Op Den Camp H."/>
            <person name="Overmann J."/>
            <person name="Amann R."/>
            <person name="Jetten M.S.M."/>
            <person name="Mascher T."/>
            <person name="Medema M.H."/>
            <person name="Devos D.P."/>
            <person name="Kaster A.-K."/>
            <person name="Ovreas L."/>
            <person name="Rohde M."/>
            <person name="Galperin M.Y."/>
            <person name="Jogler C."/>
        </authorList>
    </citation>
    <scope>NUCLEOTIDE SEQUENCE [LARGE SCALE GENOMIC DNA]</scope>
    <source>
        <strain evidence="9 10">Mal64</strain>
    </source>
</reference>
<dbReference type="GO" id="GO:0016829">
    <property type="term" value="F:lyase activity"/>
    <property type="evidence" value="ECO:0007669"/>
    <property type="project" value="UniProtKB-KW"/>
</dbReference>
<evidence type="ECO:0000256" key="4">
    <source>
        <dbReference type="ARBA" id="ARBA00023270"/>
    </source>
</evidence>
<feature type="active site" description="Schiff-base intermediate with substrate" evidence="7">
    <location>
        <position position="53"/>
    </location>
</feature>
<evidence type="ECO:0000256" key="6">
    <source>
        <dbReference type="ARBA" id="ARBA00047628"/>
    </source>
</evidence>
<dbReference type="OrthoDB" id="289419at2"/>
<sequence>MPQYAHRSPAPLNGPETDSLHERSPRAGLLVSVRSRQEALDAIRGGADWVDAKEPTAGALGAVADDELRRIVQAVGEERPLSAAAGEAVDHATPGRVRTALGLGVRAAKIGTAAAACDPAAIERIGELFASDSIRRRLAMAAYADWRDCDGLPPEEVLRLTADWGGAWMLVDTHAKQSGDLFSHLEPKRIALLARTAREQGVALLLAGSLDESGVARAVGLGAALVGVRGAACDGDREATLSAALVSRLSLIVKPEGSPNQAEHPESLAASEKT</sequence>
<dbReference type="EMBL" id="SJPQ01000001">
    <property type="protein sequence ID" value="TWT90468.1"/>
    <property type="molecule type" value="Genomic_DNA"/>
</dbReference>
<keyword evidence="10" id="KW-1185">Reference proteome</keyword>
<dbReference type="AlphaFoldDB" id="A0A5C5ZTX0"/>
<evidence type="ECO:0000256" key="1">
    <source>
        <dbReference type="ARBA" id="ARBA00003810"/>
    </source>
</evidence>
<comment type="function">
    <text evidence="1">Catalyzes the formation of 4-(hydroxymethyl)-2-furancarboxaldehyde phosphate (4-HFC-P) from two molecules of glyceraldehyde-3-P (GA-3-P).</text>
</comment>
<evidence type="ECO:0000256" key="7">
    <source>
        <dbReference type="PIRSR" id="PIRSR015957-1"/>
    </source>
</evidence>
<accession>A0A5C5ZTX0</accession>
<feature type="region of interest" description="Disordered" evidence="8">
    <location>
        <begin position="255"/>
        <end position="274"/>
    </location>
</feature>
<keyword evidence="4" id="KW-0704">Schiff base</keyword>
<evidence type="ECO:0000256" key="8">
    <source>
        <dbReference type="SAM" id="MobiDB-lite"/>
    </source>
</evidence>
<gene>
    <name evidence="9" type="ORF">Mal64_08570</name>
</gene>
<name>A0A5C5ZTX0_9BACT</name>
<comment type="catalytic activity">
    <reaction evidence="6">
        <text>2 D-glyceraldehyde 3-phosphate = 4-(hydroxymethyl)-2-furancarboxaldehyde phosphate + phosphate + 2 H2O</text>
        <dbReference type="Rhea" id="RHEA:43536"/>
        <dbReference type="ChEBI" id="CHEBI:15377"/>
        <dbReference type="ChEBI" id="CHEBI:43474"/>
        <dbReference type="ChEBI" id="CHEBI:59776"/>
        <dbReference type="ChEBI" id="CHEBI:83407"/>
        <dbReference type="EC" id="4.2.3.153"/>
    </reaction>
</comment>
<dbReference type="PIRSF" id="PIRSF015957">
    <property type="entry name" value="UCP015957"/>
    <property type="match status" value="1"/>
</dbReference>
<dbReference type="Pfam" id="PF04476">
    <property type="entry name" value="4HFCP_synth"/>
    <property type="match status" value="1"/>
</dbReference>
<dbReference type="Proteomes" id="UP000315440">
    <property type="component" value="Unassembled WGS sequence"/>
</dbReference>
<evidence type="ECO:0000313" key="10">
    <source>
        <dbReference type="Proteomes" id="UP000315440"/>
    </source>
</evidence>
<evidence type="ECO:0000313" key="9">
    <source>
        <dbReference type="EMBL" id="TWT90468.1"/>
    </source>
</evidence>
<feature type="region of interest" description="Disordered" evidence="8">
    <location>
        <begin position="1"/>
        <end position="25"/>
    </location>
</feature>
<keyword evidence="3" id="KW-0456">Lyase</keyword>
<dbReference type="EC" id="4.2.3.153" evidence="2"/>
<evidence type="ECO:0000256" key="2">
    <source>
        <dbReference type="ARBA" id="ARBA00012553"/>
    </source>
</evidence>
<protein>
    <recommendedName>
        <fullName evidence="2">(5-formylfuran-3-yl)methyl phosphate synthase</fullName>
        <ecNumber evidence="2">4.2.3.153</ecNumber>
    </recommendedName>
    <alternativeName>
        <fullName evidence="5">4-(hydroxymethyl)-2-furancarboxaldehyde-phosphate synthase</fullName>
    </alternativeName>
</protein>
<evidence type="ECO:0000256" key="3">
    <source>
        <dbReference type="ARBA" id="ARBA00023239"/>
    </source>
</evidence>
<dbReference type="InterPro" id="IPR007565">
    <property type="entry name" value="4HFCP_synth"/>
</dbReference>
<organism evidence="9 10">
    <name type="scientific">Pseudobythopirellula maris</name>
    <dbReference type="NCBI Taxonomy" id="2527991"/>
    <lineage>
        <taxon>Bacteria</taxon>
        <taxon>Pseudomonadati</taxon>
        <taxon>Planctomycetota</taxon>
        <taxon>Planctomycetia</taxon>
        <taxon>Pirellulales</taxon>
        <taxon>Lacipirellulaceae</taxon>
        <taxon>Pseudobythopirellula</taxon>
    </lineage>
</organism>